<dbReference type="Proteomes" id="UP001497516">
    <property type="component" value="Chromosome 5"/>
</dbReference>
<dbReference type="AlphaFoldDB" id="A0AAV2ENU0"/>
<feature type="compositionally biased region" description="Basic residues" evidence="1">
    <location>
        <begin position="56"/>
        <end position="71"/>
    </location>
</feature>
<protein>
    <submittedName>
        <fullName evidence="2">Uncharacterized protein</fullName>
    </submittedName>
</protein>
<feature type="compositionally biased region" description="Basic and acidic residues" evidence="1">
    <location>
        <begin position="83"/>
        <end position="101"/>
    </location>
</feature>
<name>A0AAV2ENU0_9ROSI</name>
<dbReference type="EMBL" id="OZ034818">
    <property type="protein sequence ID" value="CAL1387474.1"/>
    <property type="molecule type" value="Genomic_DNA"/>
</dbReference>
<evidence type="ECO:0000313" key="2">
    <source>
        <dbReference type="EMBL" id="CAL1387474.1"/>
    </source>
</evidence>
<feature type="region of interest" description="Disordered" evidence="1">
    <location>
        <begin position="56"/>
        <end position="101"/>
    </location>
</feature>
<gene>
    <name evidence="2" type="ORF">LTRI10_LOCUS28456</name>
</gene>
<accession>A0AAV2ENU0</accession>
<organism evidence="2 3">
    <name type="scientific">Linum trigynum</name>
    <dbReference type="NCBI Taxonomy" id="586398"/>
    <lineage>
        <taxon>Eukaryota</taxon>
        <taxon>Viridiplantae</taxon>
        <taxon>Streptophyta</taxon>
        <taxon>Embryophyta</taxon>
        <taxon>Tracheophyta</taxon>
        <taxon>Spermatophyta</taxon>
        <taxon>Magnoliopsida</taxon>
        <taxon>eudicotyledons</taxon>
        <taxon>Gunneridae</taxon>
        <taxon>Pentapetalae</taxon>
        <taxon>rosids</taxon>
        <taxon>fabids</taxon>
        <taxon>Malpighiales</taxon>
        <taxon>Linaceae</taxon>
        <taxon>Linum</taxon>
    </lineage>
</organism>
<evidence type="ECO:0000256" key="1">
    <source>
        <dbReference type="SAM" id="MobiDB-lite"/>
    </source>
</evidence>
<proteinExistence type="predicted"/>
<reference evidence="2 3" key="1">
    <citation type="submission" date="2024-04" db="EMBL/GenBank/DDBJ databases">
        <authorList>
            <person name="Fracassetti M."/>
        </authorList>
    </citation>
    <scope>NUCLEOTIDE SEQUENCE [LARGE SCALE GENOMIC DNA]</scope>
</reference>
<evidence type="ECO:0000313" key="3">
    <source>
        <dbReference type="Proteomes" id="UP001497516"/>
    </source>
</evidence>
<sequence length="101" mass="11501">MLKELSAKDPSITRKAHEERLTRCSRGCRGIRGVANNGRLGLRWCRGSGRRLGRRGRRSAIRGRRLGRRRIRADGDLTGGSHSEARRVGKEKLRAKEKREN</sequence>
<keyword evidence="3" id="KW-1185">Reference proteome</keyword>